<evidence type="ECO:0000313" key="1">
    <source>
        <dbReference type="EMBL" id="KAL1188114.1"/>
    </source>
</evidence>
<sequence>MKEWSFYGNVTPPPENLSDTIEDNWQPPLFGELKCNIGISWSKGKSLAGVSWVVRDYLSNVLFHRRRSYSQVYSCFDAKLKSWEWGLESMKSLHLEKVMFSATSMEIIKAIHNPKDWPAFVGHISPLLSMSKGMKHWFILFEPAKCNIGAYEIAKSVTTDLRLSSYGATGYPNWLKKIFDKEKRNTVGI</sequence>
<dbReference type="AlphaFoldDB" id="A0ABD0ZAG3"/>
<dbReference type="Proteomes" id="UP001558713">
    <property type="component" value="Unassembled WGS sequence"/>
</dbReference>
<dbReference type="EMBL" id="JBANAX010000931">
    <property type="protein sequence ID" value="KAL1188114.1"/>
    <property type="molecule type" value="Genomic_DNA"/>
</dbReference>
<dbReference type="PANTHER" id="PTHR47074:SF49">
    <property type="entry name" value="POLYNUCLEOTIDYL TRANSFERASE, RIBONUCLEASE H-LIKE SUPERFAMILY PROTEIN"/>
    <property type="match status" value="1"/>
</dbReference>
<accession>A0ABD0ZAG3</accession>
<evidence type="ECO:0008006" key="4">
    <source>
        <dbReference type="Google" id="ProtNLM"/>
    </source>
</evidence>
<evidence type="ECO:0000313" key="3">
    <source>
        <dbReference type="Proteomes" id="UP001558713"/>
    </source>
</evidence>
<name>A0ABD0ZAG3_CARAN</name>
<reference evidence="1 3" key="1">
    <citation type="submission" date="2024-04" db="EMBL/GenBank/DDBJ databases">
        <title>Genome assembly C_amara_ONT_v2.</title>
        <authorList>
            <person name="Yant L."/>
            <person name="Moore C."/>
            <person name="Slenker M."/>
        </authorList>
    </citation>
    <scope>NUCLEOTIDE SEQUENCE [LARGE SCALE GENOMIC DNA]</scope>
    <source>
        <tissue evidence="1">Leaf</tissue>
    </source>
</reference>
<dbReference type="InterPro" id="IPR052929">
    <property type="entry name" value="RNase_H-like_EbsB-rel"/>
</dbReference>
<comment type="caution">
    <text evidence="1">The sequence shown here is derived from an EMBL/GenBank/DDBJ whole genome shotgun (WGS) entry which is preliminary data.</text>
</comment>
<dbReference type="PANTHER" id="PTHR47074">
    <property type="entry name" value="BNAC02G40300D PROTEIN"/>
    <property type="match status" value="1"/>
</dbReference>
<dbReference type="EMBL" id="JBANAX010000031">
    <property type="protein sequence ID" value="KAL1225432.1"/>
    <property type="molecule type" value="Genomic_DNA"/>
</dbReference>
<proteinExistence type="predicted"/>
<organism evidence="1 3">
    <name type="scientific">Cardamine amara subsp. amara</name>
    <dbReference type="NCBI Taxonomy" id="228776"/>
    <lineage>
        <taxon>Eukaryota</taxon>
        <taxon>Viridiplantae</taxon>
        <taxon>Streptophyta</taxon>
        <taxon>Embryophyta</taxon>
        <taxon>Tracheophyta</taxon>
        <taxon>Spermatophyta</taxon>
        <taxon>Magnoliopsida</taxon>
        <taxon>eudicotyledons</taxon>
        <taxon>Gunneridae</taxon>
        <taxon>Pentapetalae</taxon>
        <taxon>rosids</taxon>
        <taxon>malvids</taxon>
        <taxon>Brassicales</taxon>
        <taxon>Brassicaceae</taxon>
        <taxon>Cardamineae</taxon>
        <taxon>Cardamine</taxon>
    </lineage>
</organism>
<evidence type="ECO:0000313" key="2">
    <source>
        <dbReference type="EMBL" id="KAL1225432.1"/>
    </source>
</evidence>
<gene>
    <name evidence="1" type="ORF">V5N11_003149</name>
    <name evidence="2" type="ORF">V5N11_009083</name>
</gene>
<protein>
    <recommendedName>
        <fullName evidence="4">RNase H type-1 domain-containing protein</fullName>
    </recommendedName>
</protein>
<keyword evidence="3" id="KW-1185">Reference proteome</keyword>